<evidence type="ECO:0000259" key="1">
    <source>
        <dbReference type="PROSITE" id="PS50280"/>
    </source>
</evidence>
<sequence length="302" mass="34434">MASSNSEDDCCSDTISIDSDVAFAFVDFSGVDFGGHDYDKTKPEPTVGSEEVNCIELKANQKEKDPNLQHEIFPKGQFPHMQQHHDPQLFKAQSRRVHNLCKWYELGIRPSLSSSSLLNLDAHHQKDEDLFANEIDDLPILLLRSIQAQDDLNTNLPPFPLGEYEDSLKVAPSTIDGAGNGLFTTVPIPKGAIVCYYTGYRHHYQSQKRLKDRQYIMKLQNGWPKFDRRNDGYIDALPTKDVLARFINDPRLEERCNVAFEHIKEPEIWYCPVVAQRDIAIGEELFVSYGPRYWSEARTIGG</sequence>
<reference evidence="2 3" key="1">
    <citation type="submission" date="2024-10" db="EMBL/GenBank/DDBJ databases">
        <title>Updated reference genomes for cyclostephanoid diatoms.</title>
        <authorList>
            <person name="Roberts W.R."/>
            <person name="Alverson A.J."/>
        </authorList>
    </citation>
    <scope>NUCLEOTIDE SEQUENCE [LARGE SCALE GENOMIC DNA]</scope>
    <source>
        <strain evidence="2 3">AJA232-27</strain>
    </source>
</reference>
<dbReference type="Pfam" id="PF00856">
    <property type="entry name" value="SET"/>
    <property type="match status" value="1"/>
</dbReference>
<evidence type="ECO:0000313" key="3">
    <source>
        <dbReference type="Proteomes" id="UP001530293"/>
    </source>
</evidence>
<evidence type="ECO:0000313" key="2">
    <source>
        <dbReference type="EMBL" id="KAL3760457.1"/>
    </source>
</evidence>
<dbReference type="PROSITE" id="PS50280">
    <property type="entry name" value="SET"/>
    <property type="match status" value="1"/>
</dbReference>
<dbReference type="SMART" id="SM00317">
    <property type="entry name" value="SET"/>
    <property type="match status" value="1"/>
</dbReference>
<name>A0ABD3MA24_9STRA</name>
<gene>
    <name evidence="2" type="ORF">ACHAWU_004803</name>
</gene>
<keyword evidence="3" id="KW-1185">Reference proteome</keyword>
<dbReference type="InterPro" id="IPR046341">
    <property type="entry name" value="SET_dom_sf"/>
</dbReference>
<dbReference type="InterPro" id="IPR001214">
    <property type="entry name" value="SET_dom"/>
</dbReference>
<accession>A0ABD3MA24</accession>
<protein>
    <recommendedName>
        <fullName evidence="1">SET domain-containing protein</fullName>
    </recommendedName>
</protein>
<dbReference type="InterPro" id="IPR051760">
    <property type="entry name" value="KMT5A"/>
</dbReference>
<dbReference type="PANTHER" id="PTHR46167">
    <property type="entry name" value="N-LYSINE METHYLTRANSFERASE KMT5A"/>
    <property type="match status" value="1"/>
</dbReference>
<dbReference type="PANTHER" id="PTHR46167:SF1">
    <property type="entry name" value="N-LYSINE METHYLTRANSFERASE KMT5A"/>
    <property type="match status" value="1"/>
</dbReference>
<dbReference type="EMBL" id="JALLBG020000185">
    <property type="protein sequence ID" value="KAL3760457.1"/>
    <property type="molecule type" value="Genomic_DNA"/>
</dbReference>
<comment type="caution">
    <text evidence="2">The sequence shown here is derived from an EMBL/GenBank/DDBJ whole genome shotgun (WGS) entry which is preliminary data.</text>
</comment>
<dbReference type="AlphaFoldDB" id="A0ABD3MA24"/>
<feature type="domain" description="SET" evidence="1">
    <location>
        <begin position="166"/>
        <end position="290"/>
    </location>
</feature>
<organism evidence="2 3">
    <name type="scientific">Discostella pseudostelligera</name>
    <dbReference type="NCBI Taxonomy" id="259834"/>
    <lineage>
        <taxon>Eukaryota</taxon>
        <taxon>Sar</taxon>
        <taxon>Stramenopiles</taxon>
        <taxon>Ochrophyta</taxon>
        <taxon>Bacillariophyta</taxon>
        <taxon>Coscinodiscophyceae</taxon>
        <taxon>Thalassiosirophycidae</taxon>
        <taxon>Stephanodiscales</taxon>
        <taxon>Stephanodiscaceae</taxon>
        <taxon>Discostella</taxon>
    </lineage>
</organism>
<proteinExistence type="predicted"/>
<dbReference type="Gene3D" id="2.170.270.10">
    <property type="entry name" value="SET domain"/>
    <property type="match status" value="1"/>
</dbReference>
<dbReference type="SUPFAM" id="SSF82199">
    <property type="entry name" value="SET domain"/>
    <property type="match status" value="1"/>
</dbReference>
<dbReference type="Proteomes" id="UP001530293">
    <property type="component" value="Unassembled WGS sequence"/>
</dbReference>